<dbReference type="AlphaFoldDB" id="A0A7K3NMH8"/>
<evidence type="ECO:0000313" key="2">
    <source>
        <dbReference type="Proteomes" id="UP000469724"/>
    </source>
</evidence>
<comment type="caution">
    <text evidence="1">The sequence shown here is derived from an EMBL/GenBank/DDBJ whole genome shotgun (WGS) entry which is preliminary data.</text>
</comment>
<accession>A0A7K3NMH8</accession>
<dbReference type="RefSeq" id="WP_163302370.1">
    <property type="nucleotide sequence ID" value="NZ_JAAGRQ010000044.1"/>
</dbReference>
<gene>
    <name evidence="1" type="ORF">G3N56_11295</name>
</gene>
<name>A0A7K3NMH8_9BACT</name>
<proteinExistence type="predicted"/>
<dbReference type="EMBL" id="JAAGRQ010000044">
    <property type="protein sequence ID" value="NDY57327.1"/>
    <property type="molecule type" value="Genomic_DNA"/>
</dbReference>
<dbReference type="Proteomes" id="UP000469724">
    <property type="component" value="Unassembled WGS sequence"/>
</dbReference>
<keyword evidence="2" id="KW-1185">Reference proteome</keyword>
<protein>
    <submittedName>
        <fullName evidence="1">Uncharacterized protein</fullName>
    </submittedName>
</protein>
<sequence length="308" mass="34036">MKVIVPREITPARIKATSLPARHASEPEEYDPARTYIADQQCMVAATDRIYQSLTAGNVGHYPPDSPGHWVAVGATNRGRWNDEYVNTFSEDLEGLGYIEKDLESALTTSVALFGVRGTSVDFTLLDAAGAVVAERSIDLMVDDCLDWYDVCFTEPELGDRVYWQYPFTAAGTLRIRINLPGGGARLGDVRYGMERVLGQTLLPVNPGILDFSEKTTDEKGRTRIAQGLYADLLDFSLVLPTGAVDKVRRILTTLRGRACVWMVDNLTDDQDTLEGSLLTYFVLGYYSSLTISVAWDAEYKLSIEGVV</sequence>
<organism evidence="1 2">
    <name type="scientific">Desulfolutivibrio sulfodismutans</name>
    <dbReference type="NCBI Taxonomy" id="63561"/>
    <lineage>
        <taxon>Bacteria</taxon>
        <taxon>Pseudomonadati</taxon>
        <taxon>Thermodesulfobacteriota</taxon>
        <taxon>Desulfovibrionia</taxon>
        <taxon>Desulfovibrionales</taxon>
        <taxon>Desulfovibrionaceae</taxon>
        <taxon>Desulfolutivibrio</taxon>
    </lineage>
</organism>
<evidence type="ECO:0000313" key="1">
    <source>
        <dbReference type="EMBL" id="NDY57327.1"/>
    </source>
</evidence>
<reference evidence="1 2" key="1">
    <citation type="submission" date="2020-02" db="EMBL/GenBank/DDBJ databases">
        <title>Comparative genomics of sulfur disproportionating microorganisms.</title>
        <authorList>
            <person name="Ward L.M."/>
            <person name="Bertran E."/>
            <person name="Johnston D.T."/>
        </authorList>
    </citation>
    <scope>NUCLEOTIDE SEQUENCE [LARGE SCALE GENOMIC DNA]</scope>
    <source>
        <strain evidence="1 2">DSM 3696</strain>
    </source>
</reference>